<evidence type="ECO:0000313" key="3">
    <source>
        <dbReference type="EMBL" id="KTB38490.1"/>
    </source>
</evidence>
<dbReference type="GO" id="GO:0015074">
    <property type="term" value="P:DNA integration"/>
    <property type="evidence" value="ECO:0007669"/>
    <property type="project" value="InterPro"/>
</dbReference>
<reference evidence="3 4" key="1">
    <citation type="submission" date="2015-12" db="EMBL/GenBank/DDBJ databases">
        <title>Draft genome sequence of Moniliophthora roreri, the causal agent of frosty pod rot of cacao.</title>
        <authorList>
            <person name="Aime M.C."/>
            <person name="Diaz-Valderrama J.R."/>
            <person name="Kijpornyongpan T."/>
            <person name="Phillips-Mora W."/>
        </authorList>
    </citation>
    <scope>NUCLEOTIDE SEQUENCE [LARGE SCALE GENOMIC DNA]</scope>
    <source>
        <strain evidence="3 4">MCA 2952</strain>
    </source>
</reference>
<accession>A0A0W0FQJ5</accession>
<keyword evidence="1" id="KW-0233">DNA recombination</keyword>
<evidence type="ECO:0000256" key="1">
    <source>
        <dbReference type="ARBA" id="ARBA00023172"/>
    </source>
</evidence>
<feature type="region of interest" description="Disordered" evidence="2">
    <location>
        <begin position="62"/>
        <end position="81"/>
    </location>
</feature>
<dbReference type="SUPFAM" id="SSF56349">
    <property type="entry name" value="DNA breaking-rejoining enzymes"/>
    <property type="match status" value="1"/>
</dbReference>
<feature type="compositionally biased region" description="Polar residues" evidence="2">
    <location>
        <begin position="1"/>
        <end position="22"/>
    </location>
</feature>
<organism evidence="3 4">
    <name type="scientific">Moniliophthora roreri</name>
    <name type="common">Frosty pod rot fungus</name>
    <name type="synonym">Monilia roreri</name>
    <dbReference type="NCBI Taxonomy" id="221103"/>
    <lineage>
        <taxon>Eukaryota</taxon>
        <taxon>Fungi</taxon>
        <taxon>Dikarya</taxon>
        <taxon>Basidiomycota</taxon>
        <taxon>Agaricomycotina</taxon>
        <taxon>Agaricomycetes</taxon>
        <taxon>Agaricomycetidae</taxon>
        <taxon>Agaricales</taxon>
        <taxon>Marasmiineae</taxon>
        <taxon>Marasmiaceae</taxon>
        <taxon>Moniliophthora</taxon>
    </lineage>
</organism>
<dbReference type="Gene3D" id="1.10.443.10">
    <property type="entry name" value="Intergrase catalytic core"/>
    <property type="match status" value="1"/>
</dbReference>
<sequence length="325" mass="36040">MASSGSSEAPTNDSNSDAVMTDSTERGVSCSAPDLGAVKDALKGVSDNTLAGYQSLDQAMQEMAQGSPPDQTRGDVLQSRPSPRLTRYDLCLDNGFIRDSLLCDSIRLDGTVRPETEVHKTYSHAQKMQAAVTFVFGQLFELGNTPWSQSESPSIKGQGQRTGNQCSGHYTKNWKPQPANLLLKNALHKWGHPGPYFHCLFHLMYMVALACLLQIDEVLNIKFSDIKIVEHHDGKVQMIITLPYQKTSQFEEIKPFILLPLPEEMRHLCPVHAYSEWIDALNKEEGYMFCKIKAGDQIGTQDQPITSQQFLKVPILSIVVVASGL</sequence>
<dbReference type="GO" id="GO:0003677">
    <property type="term" value="F:DNA binding"/>
    <property type="evidence" value="ECO:0007669"/>
    <property type="project" value="InterPro"/>
</dbReference>
<protein>
    <submittedName>
        <fullName evidence="3">Uncharacterized protein</fullName>
    </submittedName>
</protein>
<comment type="caution">
    <text evidence="3">The sequence shown here is derived from an EMBL/GenBank/DDBJ whole genome shotgun (WGS) entry which is preliminary data.</text>
</comment>
<dbReference type="InterPro" id="IPR011010">
    <property type="entry name" value="DNA_brk_join_enz"/>
</dbReference>
<feature type="region of interest" description="Disordered" evidence="2">
    <location>
        <begin position="1"/>
        <end position="33"/>
    </location>
</feature>
<gene>
    <name evidence="3" type="ORF">WG66_8935</name>
</gene>
<dbReference type="InterPro" id="IPR013762">
    <property type="entry name" value="Integrase-like_cat_sf"/>
</dbReference>
<name>A0A0W0FQJ5_MONRR</name>
<dbReference type="AlphaFoldDB" id="A0A0W0FQJ5"/>
<proteinExistence type="predicted"/>
<evidence type="ECO:0000313" key="4">
    <source>
        <dbReference type="Proteomes" id="UP000054988"/>
    </source>
</evidence>
<dbReference type="Proteomes" id="UP000054988">
    <property type="component" value="Unassembled WGS sequence"/>
</dbReference>
<evidence type="ECO:0000256" key="2">
    <source>
        <dbReference type="SAM" id="MobiDB-lite"/>
    </source>
</evidence>
<dbReference type="EMBL" id="LATX01001758">
    <property type="protein sequence ID" value="KTB38490.1"/>
    <property type="molecule type" value="Genomic_DNA"/>
</dbReference>
<dbReference type="GO" id="GO:0006310">
    <property type="term" value="P:DNA recombination"/>
    <property type="evidence" value="ECO:0007669"/>
    <property type="project" value="UniProtKB-KW"/>
</dbReference>